<keyword evidence="6" id="KW-1185">Reference proteome</keyword>
<organism evidence="5 6">
    <name type="scientific">Helianthus annuus</name>
    <name type="common">Common sunflower</name>
    <dbReference type="NCBI Taxonomy" id="4232"/>
    <lineage>
        <taxon>Eukaryota</taxon>
        <taxon>Viridiplantae</taxon>
        <taxon>Streptophyta</taxon>
        <taxon>Embryophyta</taxon>
        <taxon>Tracheophyta</taxon>
        <taxon>Spermatophyta</taxon>
        <taxon>Magnoliopsida</taxon>
        <taxon>eudicotyledons</taxon>
        <taxon>Gunneridae</taxon>
        <taxon>Pentapetalae</taxon>
        <taxon>asterids</taxon>
        <taxon>campanulids</taxon>
        <taxon>Asterales</taxon>
        <taxon>Asteraceae</taxon>
        <taxon>Asteroideae</taxon>
        <taxon>Heliantheae alliance</taxon>
        <taxon>Heliantheae</taxon>
        <taxon>Helianthus</taxon>
    </lineage>
</organism>
<reference evidence="4" key="3">
    <citation type="submission" date="2020-06" db="EMBL/GenBank/DDBJ databases">
        <title>Helianthus annuus Genome sequencing and assembly Release 2.</title>
        <authorList>
            <person name="Gouzy J."/>
            <person name="Langlade N."/>
            <person name="Munos S."/>
        </authorList>
    </citation>
    <scope>NUCLEOTIDE SEQUENCE</scope>
    <source>
        <tissue evidence="4">Leaves</tissue>
    </source>
</reference>
<reference evidence="5" key="2">
    <citation type="submission" date="2017-02" db="EMBL/GenBank/DDBJ databases">
        <title>Sunflower complete genome.</title>
        <authorList>
            <person name="Langlade N."/>
            <person name="Munos S."/>
        </authorList>
    </citation>
    <scope>NUCLEOTIDE SEQUENCE [LARGE SCALE GENOMIC DNA]</scope>
    <source>
        <tissue evidence="5">Leaves</tissue>
    </source>
</reference>
<dbReference type="InterPro" id="IPR036296">
    <property type="entry name" value="SKP1-like_dim_sf"/>
</dbReference>
<evidence type="ECO:0000259" key="3">
    <source>
        <dbReference type="Pfam" id="PF01466"/>
    </source>
</evidence>
<dbReference type="InParanoid" id="A0A251TQ01"/>
<feature type="domain" description="SKP1 component dimerisation" evidence="3">
    <location>
        <begin position="129"/>
        <end position="175"/>
    </location>
</feature>
<dbReference type="GO" id="GO:0005634">
    <property type="term" value="C:nucleus"/>
    <property type="evidence" value="ECO:0000318"/>
    <property type="project" value="GO_Central"/>
</dbReference>
<dbReference type="EMBL" id="MNCJ02000325">
    <property type="protein sequence ID" value="KAF5788464.1"/>
    <property type="molecule type" value="Genomic_DNA"/>
</dbReference>
<gene>
    <name evidence="5" type="ORF">HannXRQ_Chr10g0317811</name>
    <name evidence="4" type="ORF">HanXRQr2_Chr10g0464271</name>
</gene>
<feature type="compositionally biased region" description="Low complexity" evidence="2">
    <location>
        <begin position="1"/>
        <end position="21"/>
    </location>
</feature>
<dbReference type="SUPFAM" id="SSF81382">
    <property type="entry name" value="Skp1 dimerisation domain-like"/>
    <property type="match status" value="1"/>
</dbReference>
<dbReference type="PANTHER" id="PTHR11165">
    <property type="entry name" value="SKP1"/>
    <property type="match status" value="1"/>
</dbReference>
<dbReference type="InterPro" id="IPR016072">
    <property type="entry name" value="Skp1_comp_dimer"/>
</dbReference>
<evidence type="ECO:0000313" key="6">
    <source>
        <dbReference type="Proteomes" id="UP000215914"/>
    </source>
</evidence>
<feature type="compositionally biased region" description="Polar residues" evidence="2">
    <location>
        <begin position="45"/>
        <end position="63"/>
    </location>
</feature>
<dbReference type="InterPro" id="IPR011333">
    <property type="entry name" value="SKP1/BTB/POZ_sf"/>
</dbReference>
<dbReference type="OrthoDB" id="2342932at2759"/>
<dbReference type="EMBL" id="CM007899">
    <property type="protein sequence ID" value="OTG13188.1"/>
    <property type="molecule type" value="Genomic_DNA"/>
</dbReference>
<dbReference type="Pfam" id="PF01466">
    <property type="entry name" value="Skp1"/>
    <property type="match status" value="1"/>
</dbReference>
<dbReference type="InterPro" id="IPR016897">
    <property type="entry name" value="SKP1"/>
</dbReference>
<evidence type="ECO:0000313" key="4">
    <source>
        <dbReference type="EMBL" id="KAF5788464.1"/>
    </source>
</evidence>
<accession>A0A251TQ01</accession>
<evidence type="ECO:0000313" key="5">
    <source>
        <dbReference type="EMBL" id="OTG13188.1"/>
    </source>
</evidence>
<protein>
    <submittedName>
        <fullName evidence="5">Putative SKP1 component, dimerization</fullName>
    </submittedName>
    <submittedName>
        <fullName evidence="4">SKP1 component, dimerization, SKP1-like, dimerization domain superfamily</fullName>
    </submittedName>
</protein>
<dbReference type="Proteomes" id="UP000215914">
    <property type="component" value="Chromosome 10"/>
</dbReference>
<feature type="compositionally biased region" description="Polar residues" evidence="2">
    <location>
        <begin position="23"/>
        <end position="37"/>
    </location>
</feature>
<reference evidence="4 6" key="1">
    <citation type="journal article" date="2017" name="Nature">
        <title>The sunflower genome provides insights into oil metabolism, flowering and Asterid evolution.</title>
        <authorList>
            <person name="Badouin H."/>
            <person name="Gouzy J."/>
            <person name="Grassa C.J."/>
            <person name="Murat F."/>
            <person name="Staton S.E."/>
            <person name="Cottret L."/>
            <person name="Lelandais-Briere C."/>
            <person name="Owens G.L."/>
            <person name="Carrere S."/>
            <person name="Mayjonade B."/>
            <person name="Legrand L."/>
            <person name="Gill N."/>
            <person name="Kane N.C."/>
            <person name="Bowers J.E."/>
            <person name="Hubner S."/>
            <person name="Bellec A."/>
            <person name="Berard A."/>
            <person name="Berges H."/>
            <person name="Blanchet N."/>
            <person name="Boniface M.C."/>
            <person name="Brunel D."/>
            <person name="Catrice O."/>
            <person name="Chaidir N."/>
            <person name="Claudel C."/>
            <person name="Donnadieu C."/>
            <person name="Faraut T."/>
            <person name="Fievet G."/>
            <person name="Helmstetter N."/>
            <person name="King M."/>
            <person name="Knapp S.J."/>
            <person name="Lai Z."/>
            <person name="Le Paslier M.C."/>
            <person name="Lippi Y."/>
            <person name="Lorenzon L."/>
            <person name="Mandel J.R."/>
            <person name="Marage G."/>
            <person name="Marchand G."/>
            <person name="Marquand E."/>
            <person name="Bret-Mestries E."/>
            <person name="Morien E."/>
            <person name="Nambeesan S."/>
            <person name="Nguyen T."/>
            <person name="Pegot-Espagnet P."/>
            <person name="Pouilly N."/>
            <person name="Raftis F."/>
            <person name="Sallet E."/>
            <person name="Schiex T."/>
            <person name="Thomas J."/>
            <person name="Vandecasteele C."/>
            <person name="Vares D."/>
            <person name="Vear F."/>
            <person name="Vautrin S."/>
            <person name="Crespi M."/>
            <person name="Mangin B."/>
            <person name="Burke J.M."/>
            <person name="Salse J."/>
            <person name="Munos S."/>
            <person name="Vincourt P."/>
            <person name="Rieseberg L.H."/>
            <person name="Langlade N.B."/>
        </authorList>
    </citation>
    <scope>NUCLEOTIDE SEQUENCE [LARGE SCALE GENOMIC DNA]</scope>
    <source>
        <strain evidence="6">cv. SF193</strain>
        <tissue evidence="4">Leaves</tissue>
    </source>
</reference>
<name>A0A251TQ01_HELAN</name>
<dbReference type="STRING" id="4232.A0A251TQ01"/>
<proteinExistence type="predicted"/>
<sequence>MSQTETLVLEQQETQTQTLTLKFNDSASTSNPDQTPTADPKTPNLGDSTSSSEPRPEQTTTANVAVPIPDVGPQLRAVVEEFILKIGSDDEEVRTAARNDLRDFIEREDIAIATLLVMAKYAYEVKNTDLSDVFCQRVADLIKDKKVVEVREIFGIVNDFTPEEEEAVRDEHPWAYED</sequence>
<evidence type="ECO:0000256" key="1">
    <source>
        <dbReference type="ARBA" id="ARBA00004906"/>
    </source>
</evidence>
<dbReference type="AlphaFoldDB" id="A0A251TQ01"/>
<dbReference type="Gene3D" id="3.30.710.10">
    <property type="entry name" value="Potassium Channel Kv1.1, Chain A"/>
    <property type="match status" value="1"/>
</dbReference>
<evidence type="ECO:0000256" key="2">
    <source>
        <dbReference type="SAM" id="MobiDB-lite"/>
    </source>
</evidence>
<dbReference type="GO" id="GO:0031146">
    <property type="term" value="P:SCF-dependent proteasomal ubiquitin-dependent protein catabolic process"/>
    <property type="evidence" value="ECO:0000318"/>
    <property type="project" value="GO_Central"/>
</dbReference>
<dbReference type="GO" id="GO:0097602">
    <property type="term" value="F:cullin family protein binding"/>
    <property type="evidence" value="ECO:0000318"/>
    <property type="project" value="GO_Central"/>
</dbReference>
<feature type="region of interest" description="Disordered" evidence="2">
    <location>
        <begin position="1"/>
        <end position="67"/>
    </location>
</feature>
<comment type="pathway">
    <text evidence="1">Protein modification; protein ubiquitination.</text>
</comment>
<dbReference type="GO" id="GO:0005737">
    <property type="term" value="C:cytoplasm"/>
    <property type="evidence" value="ECO:0000318"/>
    <property type="project" value="GO_Central"/>
</dbReference>
<dbReference type="Gramene" id="mRNA:HanXRQr2_Chr10g0464271">
    <property type="protein sequence ID" value="CDS:HanXRQr2_Chr10g0464271.1"/>
    <property type="gene ID" value="HanXRQr2_Chr10g0464271"/>
</dbReference>